<dbReference type="PANTHER" id="PTHR43736:SF1">
    <property type="entry name" value="DIHYDRONEOPTERIN TRIPHOSPHATE DIPHOSPHATASE"/>
    <property type="match status" value="1"/>
</dbReference>
<keyword evidence="1" id="KW-0378">Hydrolase</keyword>
<dbReference type="InterPro" id="IPR015797">
    <property type="entry name" value="NUDIX_hydrolase-like_dom_sf"/>
</dbReference>
<dbReference type="PRINTS" id="PR00502">
    <property type="entry name" value="NUDIXFAMILY"/>
</dbReference>
<name>A0A2M6WED8_9BACT</name>
<sequence length="149" mass="17287">MTQMPEKRTVRVLILSLEGLVLVKSRYKHCWELPGGRIEYGEKPVDAATREVFEETALIIWPENFTEICQTVRRGNHIHLFGTFMPEIRKETLPKFGAVSGEEVIMVAGREIDWLIADRRFHERDIELMRQSDANRRIKNLLSGRPQAA</sequence>
<dbReference type="Gene3D" id="3.90.79.10">
    <property type="entry name" value="Nucleoside Triphosphate Pyrophosphohydrolase"/>
    <property type="match status" value="1"/>
</dbReference>
<feature type="domain" description="Nudix hydrolase" evidence="2">
    <location>
        <begin position="5"/>
        <end position="142"/>
    </location>
</feature>
<dbReference type="PANTHER" id="PTHR43736">
    <property type="entry name" value="ADP-RIBOSE PYROPHOSPHATASE"/>
    <property type="match status" value="1"/>
</dbReference>
<dbReference type="PROSITE" id="PS51462">
    <property type="entry name" value="NUDIX"/>
    <property type="match status" value="1"/>
</dbReference>
<dbReference type="CDD" id="cd02883">
    <property type="entry name" value="NUDIX_Hydrolase"/>
    <property type="match status" value="1"/>
</dbReference>
<protein>
    <recommendedName>
        <fullName evidence="2">Nudix hydrolase domain-containing protein</fullName>
    </recommendedName>
</protein>
<dbReference type="GO" id="GO:0016787">
    <property type="term" value="F:hydrolase activity"/>
    <property type="evidence" value="ECO:0007669"/>
    <property type="project" value="UniProtKB-KW"/>
</dbReference>
<dbReference type="SUPFAM" id="SSF55811">
    <property type="entry name" value="Nudix"/>
    <property type="match status" value="1"/>
</dbReference>
<accession>A0A2M6WED8</accession>
<dbReference type="Pfam" id="PF00293">
    <property type="entry name" value="NUDIX"/>
    <property type="match status" value="1"/>
</dbReference>
<dbReference type="EMBL" id="PFBJ01000010">
    <property type="protein sequence ID" value="PIT91133.1"/>
    <property type="molecule type" value="Genomic_DNA"/>
</dbReference>
<reference evidence="4" key="1">
    <citation type="submission" date="2017-09" db="EMBL/GenBank/DDBJ databases">
        <title>Depth-based differentiation of microbial function through sediment-hosted aquifers and enrichment of novel symbionts in the deep terrestrial subsurface.</title>
        <authorList>
            <person name="Probst A.J."/>
            <person name="Ladd B."/>
            <person name="Jarett J.K."/>
            <person name="Geller-Mcgrath D.E."/>
            <person name="Sieber C.M.K."/>
            <person name="Emerson J.B."/>
            <person name="Anantharaman K."/>
            <person name="Thomas B.C."/>
            <person name="Malmstrom R."/>
            <person name="Stieglmeier M."/>
            <person name="Klingl A."/>
            <person name="Woyke T."/>
            <person name="Ryan C.M."/>
            <person name="Banfield J.F."/>
        </authorList>
    </citation>
    <scope>NUCLEOTIDE SEQUENCE [LARGE SCALE GENOMIC DNA]</scope>
</reference>
<evidence type="ECO:0000259" key="2">
    <source>
        <dbReference type="PROSITE" id="PS51462"/>
    </source>
</evidence>
<evidence type="ECO:0000313" key="3">
    <source>
        <dbReference type="EMBL" id="PIT91133.1"/>
    </source>
</evidence>
<dbReference type="Proteomes" id="UP000228809">
    <property type="component" value="Unassembled WGS sequence"/>
</dbReference>
<gene>
    <name evidence="3" type="ORF">COU17_02125</name>
</gene>
<dbReference type="AlphaFoldDB" id="A0A2M6WED8"/>
<organism evidence="3 4">
    <name type="scientific">Candidatus Kaiserbacteria bacterium CG10_big_fil_rev_8_21_14_0_10_49_17</name>
    <dbReference type="NCBI Taxonomy" id="1974609"/>
    <lineage>
        <taxon>Bacteria</taxon>
        <taxon>Candidatus Kaiseribacteriota</taxon>
    </lineage>
</organism>
<evidence type="ECO:0000256" key="1">
    <source>
        <dbReference type="ARBA" id="ARBA00022801"/>
    </source>
</evidence>
<proteinExistence type="predicted"/>
<dbReference type="InterPro" id="IPR020476">
    <property type="entry name" value="Nudix_hydrolase"/>
</dbReference>
<evidence type="ECO:0000313" key="4">
    <source>
        <dbReference type="Proteomes" id="UP000228809"/>
    </source>
</evidence>
<dbReference type="InterPro" id="IPR000086">
    <property type="entry name" value="NUDIX_hydrolase_dom"/>
</dbReference>
<comment type="caution">
    <text evidence="3">The sequence shown here is derived from an EMBL/GenBank/DDBJ whole genome shotgun (WGS) entry which is preliminary data.</text>
</comment>